<reference evidence="1 2" key="1">
    <citation type="submission" date="2014-04" db="EMBL/GenBank/DDBJ databases">
        <authorList>
            <consortium name="DOE Joint Genome Institute"/>
            <person name="Kuo A."/>
            <person name="Kohler A."/>
            <person name="Costa M.D."/>
            <person name="Nagy L.G."/>
            <person name="Floudas D."/>
            <person name="Copeland A."/>
            <person name="Barry K.W."/>
            <person name="Cichocki N."/>
            <person name="Veneault-Fourrey C."/>
            <person name="LaButti K."/>
            <person name="Lindquist E.A."/>
            <person name="Lipzen A."/>
            <person name="Lundell T."/>
            <person name="Morin E."/>
            <person name="Murat C."/>
            <person name="Sun H."/>
            <person name="Tunlid A."/>
            <person name="Henrissat B."/>
            <person name="Grigoriev I.V."/>
            <person name="Hibbett D.S."/>
            <person name="Martin F."/>
            <person name="Nordberg H.P."/>
            <person name="Cantor M.N."/>
            <person name="Hua S.X."/>
        </authorList>
    </citation>
    <scope>NUCLEOTIDE SEQUENCE [LARGE SCALE GENOMIC DNA]</scope>
    <source>
        <strain evidence="1 2">Marx 270</strain>
    </source>
</reference>
<evidence type="ECO:0000313" key="1">
    <source>
        <dbReference type="EMBL" id="KIN95224.1"/>
    </source>
</evidence>
<gene>
    <name evidence="1" type="ORF">M404DRAFT_330801</name>
</gene>
<reference evidence="2" key="2">
    <citation type="submission" date="2015-01" db="EMBL/GenBank/DDBJ databases">
        <title>Evolutionary Origins and Diversification of the Mycorrhizal Mutualists.</title>
        <authorList>
            <consortium name="DOE Joint Genome Institute"/>
            <consortium name="Mycorrhizal Genomics Consortium"/>
            <person name="Kohler A."/>
            <person name="Kuo A."/>
            <person name="Nagy L.G."/>
            <person name="Floudas D."/>
            <person name="Copeland A."/>
            <person name="Barry K.W."/>
            <person name="Cichocki N."/>
            <person name="Veneault-Fourrey C."/>
            <person name="LaButti K."/>
            <person name="Lindquist E.A."/>
            <person name="Lipzen A."/>
            <person name="Lundell T."/>
            <person name="Morin E."/>
            <person name="Murat C."/>
            <person name="Riley R."/>
            <person name="Ohm R."/>
            <person name="Sun H."/>
            <person name="Tunlid A."/>
            <person name="Henrissat B."/>
            <person name="Grigoriev I.V."/>
            <person name="Hibbett D.S."/>
            <person name="Martin F."/>
        </authorList>
    </citation>
    <scope>NUCLEOTIDE SEQUENCE [LARGE SCALE GENOMIC DNA]</scope>
    <source>
        <strain evidence="2">Marx 270</strain>
    </source>
</reference>
<dbReference type="AlphaFoldDB" id="A0A0C3N2D3"/>
<name>A0A0C3N2D3_PISTI</name>
<evidence type="ECO:0000313" key="2">
    <source>
        <dbReference type="Proteomes" id="UP000054217"/>
    </source>
</evidence>
<dbReference type="EMBL" id="KN832073">
    <property type="protein sequence ID" value="KIN95224.1"/>
    <property type="molecule type" value="Genomic_DNA"/>
</dbReference>
<dbReference type="InParanoid" id="A0A0C3N2D3"/>
<organism evidence="1 2">
    <name type="scientific">Pisolithus tinctorius Marx 270</name>
    <dbReference type="NCBI Taxonomy" id="870435"/>
    <lineage>
        <taxon>Eukaryota</taxon>
        <taxon>Fungi</taxon>
        <taxon>Dikarya</taxon>
        <taxon>Basidiomycota</taxon>
        <taxon>Agaricomycotina</taxon>
        <taxon>Agaricomycetes</taxon>
        <taxon>Agaricomycetidae</taxon>
        <taxon>Boletales</taxon>
        <taxon>Sclerodermatineae</taxon>
        <taxon>Pisolithaceae</taxon>
        <taxon>Pisolithus</taxon>
    </lineage>
</organism>
<keyword evidence="2" id="KW-1185">Reference proteome</keyword>
<dbReference type="OrthoDB" id="2745518at2759"/>
<sequence length="428" mass="49739">MAFQLEPDIVKCILTWIPDFESLTLVVLTSKAIYDVYRAHSALAHRAVANNLLGPALPHALRYIRCNRNCLENRPVREFLAENQLQNSYPLSNDDIRGLAKIASQIQELEDIFSWREKNNQFRTTRLSAAESYRFRRALLRMCLLACLHATTGHRHDNETEDRIREMQRQFFDALPTPELKEIKRLNTFLGRLAQWASNAYSFTKIGGSYLSLLDMFLGAYSGKLSQPAADVYDIPQGLNDFLFLALDDVLLSRNLRKDIAEETILDQAPVDIFECYHCHSKLLRKFLWGPTDWECLRGYVNPDCMRSFLKGRLSGYIREADTFHDVWRKHPYDLLISEVFYHTNTPCEFLLCMECLCRFLSDHLHKWYIVWKRKHALPLQTSDCWYGYNCRTQTTNPSHAATLNHWCEPTCGDPVPSIAKPPFKAEF</sequence>
<proteinExistence type="predicted"/>
<dbReference type="HOGENOM" id="CLU_604185_0_0_1"/>
<dbReference type="Proteomes" id="UP000054217">
    <property type="component" value="Unassembled WGS sequence"/>
</dbReference>
<protein>
    <submittedName>
        <fullName evidence="1">Uncharacterized protein</fullName>
    </submittedName>
</protein>
<accession>A0A0C3N2D3</accession>
<dbReference type="STRING" id="870435.A0A0C3N2D3"/>